<accession>A0A7D7R376</accession>
<sequence length="180" mass="20050">MPNKTIYVSDDDVAVLERAQQVSGGNLSGAVVEALRAYVRAADYRDAGYDEVVLRDGPDGVRRKRFFGRLLAEETAYDENTGNATKLAAYEGRTGKIVLSVHFVDWANYGVTHRQKTGHWLKDLTGIPSVRSLFSSELPDWGDYTVEIVDDIDDLRKLVPQRFFERAAAALAPDVEDLDV</sequence>
<organism evidence="1 2">
    <name type="scientific">Gordonia jinghuaiqii</name>
    <dbReference type="NCBI Taxonomy" id="2758710"/>
    <lineage>
        <taxon>Bacteria</taxon>
        <taxon>Bacillati</taxon>
        <taxon>Actinomycetota</taxon>
        <taxon>Actinomycetes</taxon>
        <taxon>Mycobacteriales</taxon>
        <taxon>Gordoniaceae</taxon>
        <taxon>Gordonia</taxon>
    </lineage>
</organism>
<proteinExistence type="predicted"/>
<dbReference type="EMBL" id="CP059491">
    <property type="protein sequence ID" value="QMT02067.1"/>
    <property type="molecule type" value="Genomic_DNA"/>
</dbReference>
<protein>
    <submittedName>
        <fullName evidence="1">EXLDI protein</fullName>
    </submittedName>
</protein>
<gene>
    <name evidence="1" type="ORF">H1R19_02475</name>
</gene>
<dbReference type="AlphaFoldDB" id="A0A7D7R376"/>
<reference evidence="2" key="1">
    <citation type="submission" date="2020-07" db="EMBL/GenBank/DDBJ databases">
        <title>novel species isolated from the respiratory tract of Marmot.</title>
        <authorList>
            <person name="Zhang G."/>
        </authorList>
    </citation>
    <scope>NUCLEOTIDE SEQUENCE [LARGE SCALE GENOMIC DNA]</scope>
    <source>
        <strain evidence="2">686</strain>
    </source>
</reference>
<evidence type="ECO:0000313" key="1">
    <source>
        <dbReference type="EMBL" id="QMT02067.1"/>
    </source>
</evidence>
<dbReference type="RefSeq" id="WP_219850476.1">
    <property type="nucleotide sequence ID" value="NZ_CP059491.1"/>
</dbReference>
<dbReference type="Proteomes" id="UP000515663">
    <property type="component" value="Chromosome"/>
</dbReference>
<dbReference type="NCBIfam" id="TIGR04342">
    <property type="entry name" value="EXLDI"/>
    <property type="match status" value="1"/>
</dbReference>
<evidence type="ECO:0000313" key="2">
    <source>
        <dbReference type="Proteomes" id="UP000515663"/>
    </source>
</evidence>
<dbReference type="KEGG" id="gji:H1R19_02475"/>
<keyword evidence="2" id="KW-1185">Reference proteome</keyword>
<name>A0A7D7R376_9ACTN</name>
<dbReference type="InterPro" id="IPR027580">
    <property type="entry name" value="EXLDI"/>
</dbReference>